<keyword evidence="5" id="KW-1185">Reference proteome</keyword>
<dbReference type="Pfam" id="PF00501">
    <property type="entry name" value="AMP-binding"/>
    <property type="match status" value="2"/>
</dbReference>
<dbReference type="Gene3D" id="3.40.50.12780">
    <property type="entry name" value="N-terminal domain of ligase-like"/>
    <property type="match status" value="1"/>
</dbReference>
<dbReference type="Pfam" id="PF13193">
    <property type="entry name" value="AMP-binding_C"/>
    <property type="match status" value="1"/>
</dbReference>
<dbReference type="SUPFAM" id="SSF56801">
    <property type="entry name" value="Acetyl-CoA synthetase-like"/>
    <property type="match status" value="1"/>
</dbReference>
<feature type="transmembrane region" description="Helical" evidence="1">
    <location>
        <begin position="263"/>
        <end position="292"/>
    </location>
</feature>
<protein>
    <recommendedName>
        <fullName evidence="6">4-coumarate--CoA ligase</fullName>
    </recommendedName>
</protein>
<gene>
    <name evidence="4" type="ORF">HGRIS_006348</name>
</gene>
<feature type="domain" description="AMP-binding enzyme C-terminal" evidence="3">
    <location>
        <begin position="481"/>
        <end position="567"/>
    </location>
</feature>
<dbReference type="InterPro" id="IPR045851">
    <property type="entry name" value="AMP-bd_C_sf"/>
</dbReference>
<evidence type="ECO:0000259" key="2">
    <source>
        <dbReference type="Pfam" id="PF00501"/>
    </source>
</evidence>
<keyword evidence="1" id="KW-0472">Membrane</keyword>
<feature type="domain" description="AMP-dependent synthetase/ligase" evidence="2">
    <location>
        <begin position="225"/>
        <end position="431"/>
    </location>
</feature>
<evidence type="ECO:0000259" key="3">
    <source>
        <dbReference type="Pfam" id="PF13193"/>
    </source>
</evidence>
<evidence type="ECO:0000256" key="1">
    <source>
        <dbReference type="SAM" id="Phobius"/>
    </source>
</evidence>
<evidence type="ECO:0000313" key="5">
    <source>
        <dbReference type="Proteomes" id="UP001556367"/>
    </source>
</evidence>
<dbReference type="PANTHER" id="PTHR24096">
    <property type="entry name" value="LONG-CHAIN-FATTY-ACID--COA LIGASE"/>
    <property type="match status" value="1"/>
</dbReference>
<dbReference type="InterPro" id="IPR025110">
    <property type="entry name" value="AMP-bd_C"/>
</dbReference>
<dbReference type="InterPro" id="IPR000873">
    <property type="entry name" value="AMP-dep_synth/lig_dom"/>
</dbReference>
<sequence>MRFATPSSLPAIPDNLSVCQFMLDHQHPSRPPRDAVSCFIDNASGRSTSFQEVYNRTYGLANGMSYRYSLAENAVGLVVSPNHVDYPIVIWAIHRLNGIFTGANPNSTKDELVYQIMKTGSSYIFSHSACLDVVRKAAQACAIPPNRIILVDAPARSGLAFLSVSDLILEGSSREINFTERSFRRGEARNKVAALCFSSGTTGKPKASYAACSSCLPLPETCFQAVAISHYALIANILQMSTHNTLEVGDLARGCHGYRPGDIILLALPLFHIAGFVCNLHFAFFSAMTLVVMPKYDLLRMLGDIVRHRITHLLLVPPQAVAFCKHPAVQNFDLSCVKFVMCGAAPLSAEINRRLFDIFPNAQVAQIYGLTETATTLSMSPMHQFRGTVGSVGTLLPGVQAKIVREDGTSVGYGEPGELLVKTPSQALGYYRDDTATRETFINGWVKTGDLVTVSPEGELFILDRLKELIKVRGFQVAPAELEGWILDHPDVSDCCVVGRPDEYSGEVPYAFVVLSAPAARRASQGASAAQRVKASITKHVSEQKANYKHIADIEFVDAIPKNPSGKLLRRVLRDRVRGQVGGPECKL</sequence>
<name>A0ABR3K2E7_9AGAR</name>
<keyword evidence="1" id="KW-0812">Transmembrane</keyword>
<evidence type="ECO:0008006" key="6">
    <source>
        <dbReference type="Google" id="ProtNLM"/>
    </source>
</evidence>
<reference evidence="5" key="1">
    <citation type="submission" date="2024-06" db="EMBL/GenBank/DDBJ databases">
        <title>Multi-omics analyses provide insights into the biosynthesis of the anticancer antibiotic pleurotin in Hohenbuehelia grisea.</title>
        <authorList>
            <person name="Weaver J.A."/>
            <person name="Alberti F."/>
        </authorList>
    </citation>
    <scope>NUCLEOTIDE SEQUENCE [LARGE SCALE GENOMIC DNA]</scope>
    <source>
        <strain evidence="5">T-177</strain>
    </source>
</reference>
<evidence type="ECO:0000313" key="4">
    <source>
        <dbReference type="EMBL" id="KAL0961397.1"/>
    </source>
</evidence>
<proteinExistence type="predicted"/>
<accession>A0ABR3K2E7</accession>
<comment type="caution">
    <text evidence="4">The sequence shown here is derived from an EMBL/GenBank/DDBJ whole genome shotgun (WGS) entry which is preliminary data.</text>
</comment>
<feature type="domain" description="AMP-dependent synthetase/ligase" evidence="2">
    <location>
        <begin position="30"/>
        <end position="207"/>
    </location>
</feature>
<dbReference type="PANTHER" id="PTHR24096:SF422">
    <property type="entry name" value="BCDNA.GH02901"/>
    <property type="match status" value="1"/>
</dbReference>
<dbReference type="InterPro" id="IPR020845">
    <property type="entry name" value="AMP-binding_CS"/>
</dbReference>
<dbReference type="Gene3D" id="3.30.300.30">
    <property type="match status" value="1"/>
</dbReference>
<dbReference type="EMBL" id="JASNQZ010000001">
    <property type="protein sequence ID" value="KAL0961397.1"/>
    <property type="molecule type" value="Genomic_DNA"/>
</dbReference>
<dbReference type="Proteomes" id="UP001556367">
    <property type="component" value="Unassembled WGS sequence"/>
</dbReference>
<organism evidence="4 5">
    <name type="scientific">Hohenbuehelia grisea</name>
    <dbReference type="NCBI Taxonomy" id="104357"/>
    <lineage>
        <taxon>Eukaryota</taxon>
        <taxon>Fungi</taxon>
        <taxon>Dikarya</taxon>
        <taxon>Basidiomycota</taxon>
        <taxon>Agaricomycotina</taxon>
        <taxon>Agaricomycetes</taxon>
        <taxon>Agaricomycetidae</taxon>
        <taxon>Agaricales</taxon>
        <taxon>Pleurotineae</taxon>
        <taxon>Pleurotaceae</taxon>
        <taxon>Hohenbuehelia</taxon>
    </lineage>
</organism>
<dbReference type="PROSITE" id="PS00455">
    <property type="entry name" value="AMP_BINDING"/>
    <property type="match status" value="1"/>
</dbReference>
<dbReference type="InterPro" id="IPR042099">
    <property type="entry name" value="ANL_N_sf"/>
</dbReference>
<keyword evidence="1" id="KW-1133">Transmembrane helix</keyword>